<feature type="signal peptide" evidence="4">
    <location>
        <begin position="1"/>
        <end position="28"/>
    </location>
</feature>
<dbReference type="PANTHER" id="PTHR42776:SF27">
    <property type="entry name" value="DIPEPTIDYL PEPTIDASE FAMILY MEMBER 6"/>
    <property type="match status" value="1"/>
</dbReference>
<dbReference type="Pfam" id="PF07676">
    <property type="entry name" value="PD40"/>
    <property type="match status" value="3"/>
</dbReference>
<dbReference type="InterPro" id="IPR011044">
    <property type="entry name" value="Quino_amine_DH_bsu"/>
</dbReference>
<proteinExistence type="predicted"/>
<keyword evidence="4" id="KW-0732">Signal</keyword>
<evidence type="ECO:0000256" key="2">
    <source>
        <dbReference type="ARBA" id="ARBA00022825"/>
    </source>
</evidence>
<dbReference type="SUPFAM" id="SSF53474">
    <property type="entry name" value="alpha/beta-Hydrolases"/>
    <property type="match status" value="1"/>
</dbReference>
<dbReference type="OrthoDB" id="108903at2"/>
<dbReference type="InterPro" id="IPR011042">
    <property type="entry name" value="6-blade_b-propeller_TolB-like"/>
</dbReference>
<dbReference type="EMBL" id="SDMK01000002">
    <property type="protein sequence ID" value="RXS94891.1"/>
    <property type="molecule type" value="Genomic_DNA"/>
</dbReference>
<evidence type="ECO:0000259" key="5">
    <source>
        <dbReference type="Pfam" id="PF00326"/>
    </source>
</evidence>
<evidence type="ECO:0000256" key="1">
    <source>
        <dbReference type="ARBA" id="ARBA00022801"/>
    </source>
</evidence>
<reference evidence="6 7" key="1">
    <citation type="journal article" date="2016" name="Int. J. Syst. Evol. Microbiol.">
        <title>Acidipila dinghuensis sp. nov., an acidobacterium isolated from forest soil.</title>
        <authorList>
            <person name="Jiang Y.W."/>
            <person name="Wang J."/>
            <person name="Chen M.H."/>
            <person name="Lv Y.Y."/>
            <person name="Qiu L.H."/>
        </authorList>
    </citation>
    <scope>NUCLEOTIDE SEQUENCE [LARGE SCALE GENOMIC DNA]</scope>
    <source>
        <strain evidence="6 7">DHOF10</strain>
    </source>
</reference>
<dbReference type="Pfam" id="PF00326">
    <property type="entry name" value="Peptidase_S9"/>
    <property type="match status" value="1"/>
</dbReference>
<dbReference type="GO" id="GO:0004252">
    <property type="term" value="F:serine-type endopeptidase activity"/>
    <property type="evidence" value="ECO:0007669"/>
    <property type="project" value="TreeGrafter"/>
</dbReference>
<feature type="chain" id="PRO_5020383846" evidence="4">
    <location>
        <begin position="29"/>
        <end position="724"/>
    </location>
</feature>
<dbReference type="Gene3D" id="2.120.10.30">
    <property type="entry name" value="TolB, C-terminal domain"/>
    <property type="match status" value="3"/>
</dbReference>
<protein>
    <submittedName>
        <fullName evidence="6">S9 family peptidase</fullName>
    </submittedName>
</protein>
<dbReference type="GO" id="GO:0006508">
    <property type="term" value="P:proteolysis"/>
    <property type="evidence" value="ECO:0007669"/>
    <property type="project" value="InterPro"/>
</dbReference>
<dbReference type="RefSeq" id="WP_129208061.1">
    <property type="nucleotide sequence ID" value="NZ_BMGU01000003.1"/>
</dbReference>
<dbReference type="InterPro" id="IPR029058">
    <property type="entry name" value="AB_hydrolase_fold"/>
</dbReference>
<dbReference type="Proteomes" id="UP000290253">
    <property type="component" value="Unassembled WGS sequence"/>
</dbReference>
<name>A0A4Q1SCX8_9BACT</name>
<feature type="domain" description="Peptidase S9 prolyl oligopeptidase catalytic" evidence="5">
    <location>
        <begin position="518"/>
        <end position="717"/>
    </location>
</feature>
<feature type="compositionally biased region" description="Low complexity" evidence="3">
    <location>
        <begin position="143"/>
        <end position="173"/>
    </location>
</feature>
<sequence>MHVSHSVSYRRACFLAFASLLLSFPCHAQKHTVQPADIAGLRSIETPKISPDGKLIAYTVTTPMPAGKPRNTHIWLVSTDHSSPARLFVSGSGDDSSPAWSPDGRTLVFLSNRPNPLASPGSPFHFSVAPGNYRGDIPKELIDTSSSTPPTQSQTPTPQQKDPQPQPPVSVSSGDNEGKDMQLWSISLDGGEAQPLTNLPGGIKSFEWSKDGKQIAFLRTDSDTPEESARKKKKDDREIIDGEYHFDRLWLYDIDTHQARLLSRQDVNVDSIDWSPDGTGILARVSPTPRIDDYWRVSVVEIFSTSSGEITQVIEKKSGYETPIYSLDGQNISYSRFTQKRITDEHFIRNLATGKDIRLEDKLDGTLYEMRWLTGNRLLVNAFVHAHTEAHIFDPATLSATQLGHLTPTALDFDATKDGSSIAFLSETPTQPAEVTVWHAENTTVLSDTNPQTKNWALGEQREVQWINPKDHRIIYGVLTLPPGYTPGKRYKTAIHIHGGPEESFTVGFSATWYNYALLLASQGYVVLQPNYRGSSGQSIDFTEANYQDGGGGDFADVMAGTDWVIQQGYADPDRMVIAGWSYGGFMTSWAVTHTDRFKAAMAGAAVTDVYSMATTTDIAPSYLDALYNVYAKSYKDLDLHSPVRFAANCHTPTLVLHGGADVRVPLSQGQEFYHALRFLNREAVMVIYPREPHIFRETEHQIDSLTRELDWFSQHLPPETAGR</sequence>
<evidence type="ECO:0000256" key="4">
    <source>
        <dbReference type="SAM" id="SignalP"/>
    </source>
</evidence>
<dbReference type="PANTHER" id="PTHR42776">
    <property type="entry name" value="SERINE PEPTIDASE S9 FAMILY MEMBER"/>
    <property type="match status" value="1"/>
</dbReference>
<keyword evidence="7" id="KW-1185">Reference proteome</keyword>
<organism evidence="6 7">
    <name type="scientific">Silvibacterium dinghuense</name>
    <dbReference type="NCBI Taxonomy" id="1560006"/>
    <lineage>
        <taxon>Bacteria</taxon>
        <taxon>Pseudomonadati</taxon>
        <taxon>Acidobacteriota</taxon>
        <taxon>Terriglobia</taxon>
        <taxon>Terriglobales</taxon>
        <taxon>Acidobacteriaceae</taxon>
        <taxon>Silvibacterium</taxon>
    </lineage>
</organism>
<evidence type="ECO:0000256" key="3">
    <source>
        <dbReference type="SAM" id="MobiDB-lite"/>
    </source>
</evidence>
<dbReference type="SUPFAM" id="SSF50969">
    <property type="entry name" value="YVTN repeat-like/Quinoprotein amine dehydrogenase"/>
    <property type="match status" value="1"/>
</dbReference>
<evidence type="ECO:0000313" key="7">
    <source>
        <dbReference type="Proteomes" id="UP000290253"/>
    </source>
</evidence>
<dbReference type="Gene3D" id="3.40.50.1820">
    <property type="entry name" value="alpha/beta hydrolase"/>
    <property type="match status" value="1"/>
</dbReference>
<keyword evidence="1" id="KW-0378">Hydrolase</keyword>
<dbReference type="InterPro" id="IPR011659">
    <property type="entry name" value="WD40"/>
</dbReference>
<keyword evidence="2" id="KW-0645">Protease</keyword>
<comment type="caution">
    <text evidence="6">The sequence shown here is derived from an EMBL/GenBank/DDBJ whole genome shotgun (WGS) entry which is preliminary data.</text>
</comment>
<dbReference type="InterPro" id="IPR001375">
    <property type="entry name" value="Peptidase_S9_cat"/>
</dbReference>
<dbReference type="AlphaFoldDB" id="A0A4Q1SCX8"/>
<feature type="region of interest" description="Disordered" evidence="3">
    <location>
        <begin position="128"/>
        <end position="179"/>
    </location>
</feature>
<keyword evidence="2" id="KW-0720">Serine protease</keyword>
<accession>A0A4Q1SCX8</accession>
<gene>
    <name evidence="6" type="ORF">ESZ00_09615</name>
</gene>
<evidence type="ECO:0000313" key="6">
    <source>
        <dbReference type="EMBL" id="RXS94891.1"/>
    </source>
</evidence>